<evidence type="ECO:0000256" key="1">
    <source>
        <dbReference type="SAM" id="MobiDB-lite"/>
    </source>
</evidence>
<dbReference type="PANTHER" id="PTHR42085:SF2">
    <property type="entry name" value="F-BOX DOMAIN-CONTAINING PROTEIN"/>
    <property type="match status" value="1"/>
</dbReference>
<accession>A0A6A6TDV9</accession>
<dbReference type="AlphaFoldDB" id="A0A6A6TDV9"/>
<dbReference type="EMBL" id="MU004317">
    <property type="protein sequence ID" value="KAF2658189.1"/>
    <property type="molecule type" value="Genomic_DNA"/>
</dbReference>
<evidence type="ECO:0000313" key="2">
    <source>
        <dbReference type="EMBL" id="KAF2658189.1"/>
    </source>
</evidence>
<reference evidence="2" key="1">
    <citation type="journal article" date="2020" name="Stud. Mycol.">
        <title>101 Dothideomycetes genomes: a test case for predicting lifestyles and emergence of pathogens.</title>
        <authorList>
            <person name="Haridas S."/>
            <person name="Albert R."/>
            <person name="Binder M."/>
            <person name="Bloem J."/>
            <person name="Labutti K."/>
            <person name="Salamov A."/>
            <person name="Andreopoulos B."/>
            <person name="Baker S."/>
            <person name="Barry K."/>
            <person name="Bills G."/>
            <person name="Bluhm B."/>
            <person name="Cannon C."/>
            <person name="Castanera R."/>
            <person name="Culley D."/>
            <person name="Daum C."/>
            <person name="Ezra D."/>
            <person name="Gonzalez J."/>
            <person name="Henrissat B."/>
            <person name="Kuo A."/>
            <person name="Liang C."/>
            <person name="Lipzen A."/>
            <person name="Lutzoni F."/>
            <person name="Magnuson J."/>
            <person name="Mondo S."/>
            <person name="Nolan M."/>
            <person name="Ohm R."/>
            <person name="Pangilinan J."/>
            <person name="Park H.-J."/>
            <person name="Ramirez L."/>
            <person name="Alfaro M."/>
            <person name="Sun H."/>
            <person name="Tritt A."/>
            <person name="Yoshinaga Y."/>
            <person name="Zwiers L.-H."/>
            <person name="Turgeon B."/>
            <person name="Goodwin S."/>
            <person name="Spatafora J."/>
            <person name="Crous P."/>
            <person name="Grigoriev I."/>
        </authorList>
    </citation>
    <scope>NUCLEOTIDE SEQUENCE</scope>
    <source>
        <strain evidence="2">CBS 122681</strain>
    </source>
</reference>
<dbReference type="Proteomes" id="UP000799324">
    <property type="component" value="Unassembled WGS sequence"/>
</dbReference>
<evidence type="ECO:0000313" key="3">
    <source>
        <dbReference type="Proteomes" id="UP000799324"/>
    </source>
</evidence>
<protein>
    <submittedName>
        <fullName evidence="2">Uncharacterized protein</fullName>
    </submittedName>
</protein>
<sequence length="306" mass="36118">MADTQCITELQEAFGTLLLHRYRRSKSPRKHQWTGCFRLFDFPRELRDRIYYYYLYVPEGLVHSRNSSRARRWPFEDSSHVSLFLTSHQVYEEARLVFYRYNAIEIPYKWQLAGILRLFPEKPAALLQRIQLCYFFHTGKRDWKTAGLGGVWAQIVDDARLAKEYFPLLRQCIAFWSISVHSFQNPECQGGANLALQGKSDDERVGVFFNWLMWRCEVDKVAPPKWLLVDFSRYYKSIRPVSTTEGLQRPFEEALGRVKQQSRGKGSEQDDSELTGKKWLEEMSSASSKGEKRRRRREIARLTHVN</sequence>
<proteinExistence type="predicted"/>
<dbReference type="OrthoDB" id="5372935at2759"/>
<name>A0A6A6TDV9_9PLEO</name>
<gene>
    <name evidence="2" type="ORF">K491DRAFT_690339</name>
</gene>
<dbReference type="PANTHER" id="PTHR42085">
    <property type="entry name" value="F-BOX DOMAIN-CONTAINING PROTEIN"/>
    <property type="match status" value="1"/>
</dbReference>
<dbReference type="InterPro" id="IPR038883">
    <property type="entry name" value="AN11006-like"/>
</dbReference>
<keyword evidence="3" id="KW-1185">Reference proteome</keyword>
<feature type="region of interest" description="Disordered" evidence="1">
    <location>
        <begin position="256"/>
        <end position="306"/>
    </location>
</feature>
<organism evidence="2 3">
    <name type="scientific">Lophiostoma macrostomum CBS 122681</name>
    <dbReference type="NCBI Taxonomy" id="1314788"/>
    <lineage>
        <taxon>Eukaryota</taxon>
        <taxon>Fungi</taxon>
        <taxon>Dikarya</taxon>
        <taxon>Ascomycota</taxon>
        <taxon>Pezizomycotina</taxon>
        <taxon>Dothideomycetes</taxon>
        <taxon>Pleosporomycetidae</taxon>
        <taxon>Pleosporales</taxon>
        <taxon>Lophiostomataceae</taxon>
        <taxon>Lophiostoma</taxon>
    </lineage>
</organism>